<protein>
    <submittedName>
        <fullName evidence="2">Uncharacterized protein</fullName>
    </submittedName>
</protein>
<dbReference type="EMBL" id="ABWN01000022">
    <property type="protein sequence ID" value="EFF68963.1"/>
    <property type="molecule type" value="Genomic_DNA"/>
</dbReference>
<keyword evidence="1" id="KW-1133">Transmembrane helix</keyword>
<sequence length="160" mass="17714">MINNVLGKDKIMRRTNLVKTILCGLIGTIAMGTAVFAGTVSREGYVRGKNYTNSYSGTLGKYAAGGEADTAATSAQNTSGSSRWFSVQVYEYNVETYRSNRKQVISDCVINGSSINAQIYRNINSKMYRYIHVGQGYASNVYSSATMLDNYTYTAKQYYE</sequence>
<dbReference type="HOGENOM" id="CLU_1648980_0_0_9"/>
<reference evidence="2 3" key="1">
    <citation type="submission" date="2010-02" db="EMBL/GenBank/DDBJ databases">
        <authorList>
            <person name="Weinstock G."/>
            <person name="Sodergren E."/>
            <person name="Clifton S."/>
            <person name="Fulton L."/>
            <person name="Fulton B."/>
            <person name="Courtney L."/>
            <person name="Fronick C."/>
            <person name="Harrison M."/>
            <person name="Strong C."/>
            <person name="Farmer C."/>
            <person name="Delahaunty K."/>
            <person name="Markovic C."/>
            <person name="Hall O."/>
            <person name="Minx P."/>
            <person name="Tomlinson C."/>
            <person name="Mitreva M."/>
            <person name="Nelson J."/>
            <person name="Hou S."/>
            <person name="Wollam A."/>
            <person name="Pepin K.H."/>
            <person name="Johnson M."/>
            <person name="Bhonagiri V."/>
            <person name="Zhang X."/>
            <person name="Suruliraj S."/>
            <person name="Warren W."/>
            <person name="Chinwalla A."/>
            <person name="Mardis E.R."/>
            <person name="Wilson R.K."/>
        </authorList>
    </citation>
    <scope>NUCLEOTIDE SEQUENCE [LARGE SCALE GENOMIC DNA]</scope>
    <source>
        <strain evidence="2 3">DSM 2876</strain>
    </source>
</reference>
<evidence type="ECO:0000256" key="1">
    <source>
        <dbReference type="SAM" id="Phobius"/>
    </source>
</evidence>
<organism evidence="2 3">
    <name type="scientific">Eshraghiella crossota DSM 2876</name>
    <dbReference type="NCBI Taxonomy" id="511680"/>
    <lineage>
        <taxon>Bacteria</taxon>
        <taxon>Bacillati</taxon>
        <taxon>Bacillota</taxon>
        <taxon>Clostridia</taxon>
        <taxon>Lachnospirales</taxon>
        <taxon>Lachnospiraceae</taxon>
        <taxon>Eshraghiella</taxon>
    </lineage>
</organism>
<accession>D4RY63</accession>
<dbReference type="AlphaFoldDB" id="D4RY63"/>
<feature type="transmembrane region" description="Helical" evidence="1">
    <location>
        <begin position="21"/>
        <end position="40"/>
    </location>
</feature>
<gene>
    <name evidence="2" type="ORF">BUTYVIB_00767</name>
</gene>
<evidence type="ECO:0000313" key="2">
    <source>
        <dbReference type="EMBL" id="EFF68963.1"/>
    </source>
</evidence>
<name>D4RY63_9FIRM</name>
<keyword evidence="1" id="KW-0472">Membrane</keyword>
<proteinExistence type="predicted"/>
<evidence type="ECO:0000313" key="3">
    <source>
        <dbReference type="Proteomes" id="UP000006238"/>
    </source>
</evidence>
<keyword evidence="3" id="KW-1185">Reference proteome</keyword>
<keyword evidence="1" id="KW-0812">Transmembrane</keyword>
<dbReference type="Proteomes" id="UP000006238">
    <property type="component" value="Unassembled WGS sequence"/>
</dbReference>
<comment type="caution">
    <text evidence="2">The sequence shown here is derived from an EMBL/GenBank/DDBJ whole genome shotgun (WGS) entry which is preliminary data.</text>
</comment>